<comment type="caution">
    <text evidence="3">The sequence shown here is derived from an EMBL/GenBank/DDBJ whole genome shotgun (WGS) entry which is preliminary data.</text>
</comment>
<dbReference type="PANTHER" id="PTHR48207:SF3">
    <property type="entry name" value="SUCCINATE--HYDROXYMETHYLGLUTARATE COA-TRANSFERASE"/>
    <property type="match status" value="1"/>
</dbReference>
<protein>
    <submittedName>
        <fullName evidence="3">Uncharacterized protein</fullName>
    </submittedName>
</protein>
<evidence type="ECO:0000313" key="4">
    <source>
        <dbReference type="Proteomes" id="UP000224854"/>
    </source>
</evidence>
<evidence type="ECO:0000256" key="2">
    <source>
        <dbReference type="ARBA" id="ARBA00022679"/>
    </source>
</evidence>
<comment type="similarity">
    <text evidence="1">Belongs to the CoA-transferase III family.</text>
</comment>
<keyword evidence="4" id="KW-1185">Reference proteome</keyword>
<dbReference type="SUPFAM" id="SSF89796">
    <property type="entry name" value="CoA-transferase family III (CaiB/BaiF)"/>
    <property type="match status" value="1"/>
</dbReference>
<accession>A0A2C5YQZ6</accession>
<dbReference type="Proteomes" id="UP000224854">
    <property type="component" value="Unassembled WGS sequence"/>
</dbReference>
<sequence length="446" mass="48618">MVALARCIGCGRGRAQAGLLPAAAGLRSFSESSAKTPLPLQGYRVLDMTRVLAGPYCTQILGDLGAEIIKIEHPVRGDDTRAWGPPYAPYKKTKTVSGPQGPGESAYFVGANRNKKSLGLSFQHKQGVEILHKLVRKCDIVVENYLPASLQKYSLDYDSLRAINPAIIYASITGYGQTGPYSNRAGYDVMVEAEFGLMHITGSRHGPPVKVGVAVTDLTTGLYTSNSIMAALLSRAKTGRGQHLDVALSDCQTATLANIASSCLISGQRDSGRWGTAHPSIVPYRSFKTKDGDVLFGGGNDRLFGILCDRLGRPEWKDDHRYRTNADRVANRDELEAAIEELSQQLTTRQWLDKLEGSGMPYAAVNDVHDTLHHEHTVARNMVVQVDHEACGPMRLVNTPVKFSETQPTIRSAPPVLGQHTDELLRELLDMADGDIERLKEQGVIS</sequence>
<dbReference type="FunFam" id="3.30.1540.10:FF:000005">
    <property type="entry name" value="succinate--hydroxymethylglutarate CoA-transferase isoform X4"/>
    <property type="match status" value="1"/>
</dbReference>
<dbReference type="InterPro" id="IPR044855">
    <property type="entry name" value="CoA-Trfase_III_dom3_sf"/>
</dbReference>
<proteinExistence type="inferred from homology"/>
<gene>
    <name evidence="3" type="ORF">CDD82_1696</name>
</gene>
<dbReference type="Gene3D" id="3.40.50.10540">
    <property type="entry name" value="Crotonobetainyl-coa:carnitine coa-transferase, domain 1"/>
    <property type="match status" value="1"/>
</dbReference>
<dbReference type="EMBL" id="NJEU01000153">
    <property type="protein sequence ID" value="PHH80528.1"/>
    <property type="molecule type" value="Genomic_DNA"/>
</dbReference>
<dbReference type="Gene3D" id="3.30.1540.10">
    <property type="entry name" value="formyl-coa transferase, domain 3"/>
    <property type="match status" value="1"/>
</dbReference>
<keyword evidence="2" id="KW-0808">Transferase</keyword>
<dbReference type="GO" id="GO:0005739">
    <property type="term" value="C:mitochondrion"/>
    <property type="evidence" value="ECO:0007669"/>
    <property type="project" value="TreeGrafter"/>
</dbReference>
<dbReference type="PANTHER" id="PTHR48207">
    <property type="entry name" value="SUCCINATE--HYDROXYMETHYLGLUTARATE COA-TRANSFERASE"/>
    <property type="match status" value="1"/>
</dbReference>
<dbReference type="Pfam" id="PF02515">
    <property type="entry name" value="CoA_transf_3"/>
    <property type="match status" value="1"/>
</dbReference>
<dbReference type="OrthoDB" id="5863171at2759"/>
<dbReference type="GO" id="GO:0047369">
    <property type="term" value="F:succinate-hydroxymethylglutarate CoA-transferase activity"/>
    <property type="evidence" value="ECO:0007669"/>
    <property type="project" value="TreeGrafter"/>
</dbReference>
<dbReference type="InterPro" id="IPR003673">
    <property type="entry name" value="CoA-Trfase_fam_III"/>
</dbReference>
<dbReference type="InterPro" id="IPR023606">
    <property type="entry name" value="CoA-Trfase_III_dom_1_sf"/>
</dbReference>
<evidence type="ECO:0000256" key="1">
    <source>
        <dbReference type="ARBA" id="ARBA00008383"/>
    </source>
</evidence>
<name>A0A2C5YQZ6_9HYPO</name>
<organism evidence="3 4">
    <name type="scientific">Ophiocordyceps australis</name>
    <dbReference type="NCBI Taxonomy" id="1399860"/>
    <lineage>
        <taxon>Eukaryota</taxon>
        <taxon>Fungi</taxon>
        <taxon>Dikarya</taxon>
        <taxon>Ascomycota</taxon>
        <taxon>Pezizomycotina</taxon>
        <taxon>Sordariomycetes</taxon>
        <taxon>Hypocreomycetidae</taxon>
        <taxon>Hypocreales</taxon>
        <taxon>Ophiocordycipitaceae</taxon>
        <taxon>Ophiocordyceps</taxon>
    </lineage>
</organism>
<dbReference type="InterPro" id="IPR050483">
    <property type="entry name" value="CoA-transferase_III_domain"/>
</dbReference>
<dbReference type="AlphaFoldDB" id="A0A2C5YQZ6"/>
<evidence type="ECO:0000313" key="3">
    <source>
        <dbReference type="EMBL" id="PHH80528.1"/>
    </source>
</evidence>
<reference evidence="3 4" key="1">
    <citation type="submission" date="2017-06" db="EMBL/GenBank/DDBJ databases">
        <title>Ant-infecting Ophiocordyceps genomes reveal a high diversity of potential behavioral manipulation genes and a possible major role for enterotoxins.</title>
        <authorList>
            <person name="De Bekker C."/>
            <person name="Evans H.C."/>
            <person name="Brachmann A."/>
            <person name="Hughes D.P."/>
        </authorList>
    </citation>
    <scope>NUCLEOTIDE SEQUENCE [LARGE SCALE GENOMIC DNA]</scope>
    <source>
        <strain evidence="3 4">1348a</strain>
    </source>
</reference>